<name>A0A1H9K1Q2_9SPIR</name>
<feature type="region of interest" description="Disordered" evidence="1">
    <location>
        <begin position="87"/>
        <end position="109"/>
    </location>
</feature>
<sequence>MSAEAEASAEQRKKRPAAKQPGTAIILCEYDGLGRVVKETVNTVPETVLYYEYDARGNVTKFTDAAGTVFKRIYTKTDLLKEEKVYAKGNTSETPDETRRYSYDEGGALKSVSDGDNTVYYNGADSEYQPDAYGKTRKEKWSRTGFEMSYDYDS</sequence>
<dbReference type="Gene3D" id="2.180.10.10">
    <property type="entry name" value="RHS repeat-associated core"/>
    <property type="match status" value="1"/>
</dbReference>
<evidence type="ECO:0000256" key="1">
    <source>
        <dbReference type="SAM" id="MobiDB-lite"/>
    </source>
</evidence>
<feature type="non-terminal residue" evidence="2">
    <location>
        <position position="154"/>
    </location>
</feature>
<reference evidence="2 3" key="1">
    <citation type="submission" date="2016-10" db="EMBL/GenBank/DDBJ databases">
        <authorList>
            <person name="de Groot N.N."/>
        </authorList>
    </citation>
    <scope>NUCLEOTIDE SEQUENCE [LARGE SCALE GENOMIC DNA]</scope>
    <source>
        <strain evidence="2 3">B25</strain>
    </source>
</reference>
<keyword evidence="3" id="KW-1185">Reference proteome</keyword>
<gene>
    <name evidence="2" type="ORF">SAMN04487977_1214</name>
</gene>
<dbReference type="AlphaFoldDB" id="A0A1H9K1Q2"/>
<protein>
    <submittedName>
        <fullName evidence="2">YD repeat-containing protein</fullName>
    </submittedName>
</protein>
<dbReference type="RefSeq" id="WP_177177773.1">
    <property type="nucleotide sequence ID" value="NZ_FOFU01000021.1"/>
</dbReference>
<proteinExistence type="predicted"/>
<dbReference type="Proteomes" id="UP000182360">
    <property type="component" value="Unassembled WGS sequence"/>
</dbReference>
<organism evidence="2 3">
    <name type="scientific">Treponema bryantii</name>
    <dbReference type="NCBI Taxonomy" id="163"/>
    <lineage>
        <taxon>Bacteria</taxon>
        <taxon>Pseudomonadati</taxon>
        <taxon>Spirochaetota</taxon>
        <taxon>Spirochaetia</taxon>
        <taxon>Spirochaetales</taxon>
        <taxon>Treponemataceae</taxon>
        <taxon>Treponema</taxon>
    </lineage>
</organism>
<evidence type="ECO:0000313" key="2">
    <source>
        <dbReference type="EMBL" id="SEQ92918.1"/>
    </source>
</evidence>
<accession>A0A1H9K1Q2</accession>
<dbReference type="EMBL" id="FOFU01000021">
    <property type="protein sequence ID" value="SEQ92918.1"/>
    <property type="molecule type" value="Genomic_DNA"/>
</dbReference>
<feature type="region of interest" description="Disordered" evidence="1">
    <location>
        <begin position="1"/>
        <end position="20"/>
    </location>
</feature>
<evidence type="ECO:0000313" key="3">
    <source>
        <dbReference type="Proteomes" id="UP000182360"/>
    </source>
</evidence>